<keyword evidence="1" id="KW-0067">ATP-binding</keyword>
<dbReference type="GO" id="GO:0006310">
    <property type="term" value="P:DNA recombination"/>
    <property type="evidence" value="ECO:0007669"/>
    <property type="project" value="UniProtKB-KW"/>
</dbReference>
<proteinExistence type="inferred from homology"/>
<dbReference type="Pfam" id="PF05970">
    <property type="entry name" value="PIF1"/>
    <property type="match status" value="1"/>
</dbReference>
<evidence type="ECO:0000259" key="2">
    <source>
        <dbReference type="Pfam" id="PF05970"/>
    </source>
</evidence>
<organism evidence="3 4">
    <name type="scientific">Saponaria officinalis</name>
    <name type="common">Common soapwort</name>
    <name type="synonym">Lychnis saponaria</name>
    <dbReference type="NCBI Taxonomy" id="3572"/>
    <lineage>
        <taxon>Eukaryota</taxon>
        <taxon>Viridiplantae</taxon>
        <taxon>Streptophyta</taxon>
        <taxon>Embryophyta</taxon>
        <taxon>Tracheophyta</taxon>
        <taxon>Spermatophyta</taxon>
        <taxon>Magnoliopsida</taxon>
        <taxon>eudicotyledons</taxon>
        <taxon>Gunneridae</taxon>
        <taxon>Pentapetalae</taxon>
        <taxon>Caryophyllales</taxon>
        <taxon>Caryophyllaceae</taxon>
        <taxon>Caryophylleae</taxon>
        <taxon>Saponaria</taxon>
    </lineage>
</organism>
<protein>
    <recommendedName>
        <fullName evidence="1">ATP-dependent DNA helicase</fullName>
        <ecNumber evidence="1">5.6.2.3</ecNumber>
    </recommendedName>
</protein>
<evidence type="ECO:0000313" key="3">
    <source>
        <dbReference type="EMBL" id="KAK9739985.1"/>
    </source>
</evidence>
<dbReference type="InterPro" id="IPR010285">
    <property type="entry name" value="DNA_helicase_pif1-like_DEAD"/>
</dbReference>
<dbReference type="AlphaFoldDB" id="A0AAW1M2R0"/>
<dbReference type="InterPro" id="IPR027417">
    <property type="entry name" value="P-loop_NTPase"/>
</dbReference>
<keyword evidence="4" id="KW-1185">Reference proteome</keyword>
<keyword evidence="1" id="KW-0234">DNA repair</keyword>
<evidence type="ECO:0000313" key="4">
    <source>
        <dbReference type="Proteomes" id="UP001443914"/>
    </source>
</evidence>
<name>A0AAW1M2R0_SAPOF</name>
<comment type="caution">
    <text evidence="3">The sequence shown here is derived from an EMBL/GenBank/DDBJ whole genome shotgun (WGS) entry which is preliminary data.</text>
</comment>
<dbReference type="PANTHER" id="PTHR10492:SF74">
    <property type="entry name" value="ATP-DEPENDENT DNA HELICASE"/>
    <property type="match status" value="1"/>
</dbReference>
<reference evidence="3" key="1">
    <citation type="submission" date="2024-03" db="EMBL/GenBank/DDBJ databases">
        <title>WGS assembly of Saponaria officinalis var. Norfolk2.</title>
        <authorList>
            <person name="Jenkins J."/>
            <person name="Shu S."/>
            <person name="Grimwood J."/>
            <person name="Barry K."/>
            <person name="Goodstein D."/>
            <person name="Schmutz J."/>
            <person name="Leebens-Mack J."/>
            <person name="Osbourn A."/>
        </authorList>
    </citation>
    <scope>NUCLEOTIDE SEQUENCE [LARGE SCALE GENOMIC DNA]</scope>
    <source>
        <strain evidence="3">JIC</strain>
    </source>
</reference>
<keyword evidence="1" id="KW-0233">DNA recombination</keyword>
<dbReference type="SUPFAM" id="SSF52540">
    <property type="entry name" value="P-loop containing nucleoside triphosphate hydrolases"/>
    <property type="match status" value="1"/>
</dbReference>
<keyword evidence="1" id="KW-0227">DNA damage</keyword>
<comment type="catalytic activity">
    <reaction evidence="1">
        <text>ATP + H2O = ADP + phosphate + H(+)</text>
        <dbReference type="Rhea" id="RHEA:13065"/>
        <dbReference type="ChEBI" id="CHEBI:15377"/>
        <dbReference type="ChEBI" id="CHEBI:15378"/>
        <dbReference type="ChEBI" id="CHEBI:30616"/>
        <dbReference type="ChEBI" id="CHEBI:43474"/>
        <dbReference type="ChEBI" id="CHEBI:456216"/>
        <dbReference type="EC" id="5.6.2.3"/>
    </reaction>
</comment>
<dbReference type="Proteomes" id="UP001443914">
    <property type="component" value="Unassembled WGS sequence"/>
</dbReference>
<dbReference type="GO" id="GO:0006281">
    <property type="term" value="P:DNA repair"/>
    <property type="evidence" value="ECO:0007669"/>
    <property type="project" value="UniProtKB-KW"/>
</dbReference>
<sequence length="169" mass="19117">MMHRYCFEALDRSLRDVMRFSTYGNLDLPFGGKVVVFGGDFRQILPVVPKGSRQDVVYVSLSSSSLWSSCKVLKLTKNMRLQLGSSATNVEDVRQFSKWILNIGDGVEGGPNDGEVNLELPDDILKKKYKGPYCLDCCQHISILRNTIGQSSIFQRGQFLHLHMILLSW</sequence>
<dbReference type="GO" id="GO:0005524">
    <property type="term" value="F:ATP binding"/>
    <property type="evidence" value="ECO:0007669"/>
    <property type="project" value="UniProtKB-KW"/>
</dbReference>
<dbReference type="GO" id="GO:0043139">
    <property type="term" value="F:5'-3' DNA helicase activity"/>
    <property type="evidence" value="ECO:0007669"/>
    <property type="project" value="UniProtKB-EC"/>
</dbReference>
<keyword evidence="1" id="KW-0347">Helicase</keyword>
<keyword evidence="1" id="KW-0547">Nucleotide-binding</keyword>
<dbReference type="PANTHER" id="PTHR10492">
    <property type="match status" value="1"/>
</dbReference>
<dbReference type="Gene3D" id="3.40.50.300">
    <property type="entry name" value="P-loop containing nucleotide triphosphate hydrolases"/>
    <property type="match status" value="1"/>
</dbReference>
<comment type="similarity">
    <text evidence="1">Belongs to the helicase family.</text>
</comment>
<gene>
    <name evidence="3" type="ORF">RND81_03G002400</name>
</gene>
<keyword evidence="1" id="KW-0378">Hydrolase</keyword>
<evidence type="ECO:0000256" key="1">
    <source>
        <dbReference type="RuleBase" id="RU363044"/>
    </source>
</evidence>
<dbReference type="GO" id="GO:0016787">
    <property type="term" value="F:hydrolase activity"/>
    <property type="evidence" value="ECO:0007669"/>
    <property type="project" value="UniProtKB-KW"/>
</dbReference>
<comment type="cofactor">
    <cofactor evidence="1">
        <name>Mg(2+)</name>
        <dbReference type="ChEBI" id="CHEBI:18420"/>
    </cofactor>
</comment>
<accession>A0AAW1M2R0</accession>
<feature type="domain" description="DNA helicase Pif1-like DEAD-box helicase" evidence="2">
    <location>
        <begin position="1"/>
        <end position="107"/>
    </location>
</feature>
<dbReference type="GO" id="GO:0000723">
    <property type="term" value="P:telomere maintenance"/>
    <property type="evidence" value="ECO:0007669"/>
    <property type="project" value="InterPro"/>
</dbReference>
<dbReference type="EC" id="5.6.2.3" evidence="1"/>
<dbReference type="EMBL" id="JBDFQZ010000003">
    <property type="protein sequence ID" value="KAK9739985.1"/>
    <property type="molecule type" value="Genomic_DNA"/>
</dbReference>